<keyword evidence="1" id="KW-1133">Transmembrane helix</keyword>
<feature type="transmembrane region" description="Helical" evidence="1">
    <location>
        <begin position="191"/>
        <end position="215"/>
    </location>
</feature>
<dbReference type="EMBL" id="JBDJOF010000012">
    <property type="protein sequence ID" value="MEN5389839.1"/>
    <property type="molecule type" value="Genomic_DNA"/>
</dbReference>
<dbReference type="CDD" id="cd04179">
    <property type="entry name" value="DPM_DPG-synthase_like"/>
    <property type="match status" value="1"/>
</dbReference>
<keyword evidence="1" id="KW-0472">Membrane</keyword>
<keyword evidence="1" id="KW-0812">Transmembrane</keyword>
<dbReference type="Gene3D" id="3.90.550.10">
    <property type="entry name" value="Spore Coat Polysaccharide Biosynthesis Protein SpsA, Chain A"/>
    <property type="match status" value="1"/>
</dbReference>
<dbReference type="PANTHER" id="PTHR48090:SF7">
    <property type="entry name" value="RFBJ PROTEIN"/>
    <property type="match status" value="1"/>
</dbReference>
<sequence length="280" mass="30668">MDPRVTVIEHAQDQGVGGATMTGYMHALQAPAEVVIKLDGDGQMDPAQVLRFASPPLSGHADYAKGNRFHRVGFLPGMPWVRLAGNAALSFLTKLSSGYWQIADPTNGYTAVRSELLHELELERIAKRYFFESDLPYHLNQARAVVVDVPMRAHYKDETSSLRPARILGPFMLGHLRNTARRILYSYVTRGFSLASVQLLLGSLLLVAGSVFGLWHWLVSMQSGVPATAGTVMAAGLPIIVGVQMLMSWLNFDVASEPRQAAHRLLADVQAYQRGGGSTR</sequence>
<evidence type="ECO:0000256" key="1">
    <source>
        <dbReference type="SAM" id="Phobius"/>
    </source>
</evidence>
<dbReference type="GO" id="GO:0016757">
    <property type="term" value="F:glycosyltransferase activity"/>
    <property type="evidence" value="ECO:0007669"/>
    <property type="project" value="UniProtKB-KW"/>
</dbReference>
<dbReference type="PANTHER" id="PTHR48090">
    <property type="entry name" value="UNDECAPRENYL-PHOSPHATE 4-DEOXY-4-FORMAMIDO-L-ARABINOSE TRANSFERASE-RELATED"/>
    <property type="match status" value="1"/>
</dbReference>
<dbReference type="InterPro" id="IPR029044">
    <property type="entry name" value="Nucleotide-diphossugar_trans"/>
</dbReference>
<dbReference type="RefSeq" id="WP_227854086.1">
    <property type="nucleotide sequence ID" value="NZ_JBDJNA010000009.1"/>
</dbReference>
<comment type="caution">
    <text evidence="3">The sequence shown here is derived from an EMBL/GenBank/DDBJ whole genome shotgun (WGS) entry which is preliminary data.</text>
</comment>
<evidence type="ECO:0000313" key="3">
    <source>
        <dbReference type="EMBL" id="MEN5389839.1"/>
    </source>
</evidence>
<gene>
    <name evidence="3" type="ORF">ABE587_08410</name>
</gene>
<evidence type="ECO:0000313" key="4">
    <source>
        <dbReference type="Proteomes" id="UP001400166"/>
    </source>
</evidence>
<keyword evidence="3" id="KW-0328">Glycosyltransferase</keyword>
<dbReference type="Proteomes" id="UP001400166">
    <property type="component" value="Unassembled WGS sequence"/>
</dbReference>
<protein>
    <submittedName>
        <fullName evidence="3">Glycosyltransferase</fullName>
        <ecNumber evidence="3">2.4.-.-</ecNumber>
    </submittedName>
</protein>
<proteinExistence type="predicted"/>
<organism evidence="3 4">
    <name type="scientific">Stenotrophomonas hibiscicola</name>
    <dbReference type="NCBI Taxonomy" id="86189"/>
    <lineage>
        <taxon>Bacteria</taxon>
        <taxon>Pseudomonadati</taxon>
        <taxon>Pseudomonadota</taxon>
        <taxon>Gammaproteobacteria</taxon>
        <taxon>Lysobacterales</taxon>
        <taxon>Lysobacteraceae</taxon>
        <taxon>Stenotrophomonas</taxon>
        <taxon>Stenotrophomonas maltophilia group</taxon>
    </lineage>
</organism>
<dbReference type="SUPFAM" id="SSF53448">
    <property type="entry name" value="Nucleotide-diphospho-sugar transferases"/>
    <property type="match status" value="1"/>
</dbReference>
<keyword evidence="3" id="KW-0808">Transferase</keyword>
<feature type="transmembrane region" description="Helical" evidence="1">
    <location>
        <begin position="227"/>
        <end position="250"/>
    </location>
</feature>
<dbReference type="Pfam" id="PF00535">
    <property type="entry name" value="Glycos_transf_2"/>
    <property type="match status" value="1"/>
</dbReference>
<dbReference type="InterPro" id="IPR050256">
    <property type="entry name" value="Glycosyltransferase_2"/>
</dbReference>
<evidence type="ECO:0000259" key="2">
    <source>
        <dbReference type="Pfam" id="PF00535"/>
    </source>
</evidence>
<accession>A0ABV0C653</accession>
<name>A0ABV0C653_9GAMM</name>
<reference evidence="3 4" key="1">
    <citation type="submission" date="2024-04" db="EMBL/GenBank/DDBJ databases">
        <title>WGS of bacteria from Torrens River.</title>
        <authorList>
            <person name="Wyrsch E.R."/>
            <person name="Drigo B."/>
        </authorList>
    </citation>
    <scope>NUCLEOTIDE SEQUENCE [LARGE SCALE GENOMIC DNA]</scope>
    <source>
        <strain evidence="3 4">TWI153</strain>
    </source>
</reference>
<feature type="domain" description="Glycosyltransferase 2-like" evidence="2">
    <location>
        <begin position="2"/>
        <end position="119"/>
    </location>
</feature>
<dbReference type="InterPro" id="IPR001173">
    <property type="entry name" value="Glyco_trans_2-like"/>
</dbReference>
<keyword evidence="4" id="KW-1185">Reference proteome</keyword>
<dbReference type="EC" id="2.4.-.-" evidence="3"/>